<dbReference type="AlphaFoldDB" id="A0A2Y9AJK6"/>
<dbReference type="Proteomes" id="UP000245839">
    <property type="component" value="Unassembled WGS sequence"/>
</dbReference>
<dbReference type="SUPFAM" id="SSF46894">
    <property type="entry name" value="C-terminal effector domain of the bipartite response regulators"/>
    <property type="match status" value="1"/>
</dbReference>
<sequence length="273" mass="29808">MFDEFDTAWRQDESALRVALENWYEAMDGALPLRRALEALTEAFGADAAAVSRYAQGRGRPHLVVHDRRPPGAAVPGLARAYTHCVLGEFARRARPGSVWQSSMVSDLDPALTVFQKRRAMRELLVCPLGGRGGSDDYLELHFDHPVSGPDLGRITMAAVTLHRAWQAAEGRQFFDRVVDAGPGVGPEEGVDLLACDNPARLSRAEFRVCLLLSRGLSNTAVRGELKIANTTLRAHLRSIYCKTGVENKAELVFRLLSAQQGGTPVAAFRSSA</sequence>
<dbReference type="Gene3D" id="1.10.10.10">
    <property type="entry name" value="Winged helix-like DNA-binding domain superfamily/Winged helix DNA-binding domain"/>
    <property type="match status" value="1"/>
</dbReference>
<reference evidence="2 4" key="2">
    <citation type="submission" date="2018-03" db="EMBL/GenBank/DDBJ databases">
        <title>Genomic Encyclopedia of Archaeal and Bacterial Type Strains, Phase II (KMG-II): from individual species to whole genera.</title>
        <authorList>
            <person name="Goeker M."/>
        </authorList>
    </citation>
    <scope>NUCLEOTIDE SEQUENCE [LARGE SCALE GENOMIC DNA]</scope>
    <source>
        <strain evidence="2 4">DSM 25227</strain>
    </source>
</reference>
<dbReference type="InterPro" id="IPR000792">
    <property type="entry name" value="Tscrpt_reg_LuxR_C"/>
</dbReference>
<organism evidence="3 5">
    <name type="scientific">Jannaschia seohaensis</name>
    <dbReference type="NCBI Taxonomy" id="475081"/>
    <lineage>
        <taxon>Bacteria</taxon>
        <taxon>Pseudomonadati</taxon>
        <taxon>Pseudomonadota</taxon>
        <taxon>Alphaproteobacteria</taxon>
        <taxon>Rhodobacterales</taxon>
        <taxon>Roseobacteraceae</taxon>
        <taxon>Jannaschia</taxon>
    </lineage>
</organism>
<dbReference type="RefSeq" id="WP_109563891.1">
    <property type="nucleotide sequence ID" value="NZ_QGDJ01000003.1"/>
</dbReference>
<evidence type="ECO:0000313" key="5">
    <source>
        <dbReference type="Proteomes" id="UP000251571"/>
    </source>
</evidence>
<feature type="domain" description="HTH luxR-type" evidence="1">
    <location>
        <begin position="199"/>
        <end position="256"/>
    </location>
</feature>
<accession>A0A2Y9AJK6</accession>
<evidence type="ECO:0000313" key="2">
    <source>
        <dbReference type="EMBL" id="PWJ20299.1"/>
    </source>
</evidence>
<gene>
    <name evidence="2" type="ORF">BCF38_103114</name>
    <name evidence="3" type="ORF">SAMN05421539_103114</name>
</gene>
<dbReference type="CDD" id="cd06170">
    <property type="entry name" value="LuxR_C_like"/>
    <property type="match status" value="1"/>
</dbReference>
<evidence type="ECO:0000313" key="4">
    <source>
        <dbReference type="Proteomes" id="UP000245839"/>
    </source>
</evidence>
<reference evidence="3 5" key="1">
    <citation type="submission" date="2016-10" db="EMBL/GenBank/DDBJ databases">
        <authorList>
            <person name="Cai Z."/>
        </authorList>
    </citation>
    <scope>NUCLEOTIDE SEQUENCE [LARGE SCALE GENOMIC DNA]</scope>
    <source>
        <strain evidence="3 5">DSM 25227</strain>
    </source>
</reference>
<evidence type="ECO:0000259" key="1">
    <source>
        <dbReference type="SMART" id="SM00421"/>
    </source>
</evidence>
<dbReference type="EMBL" id="QGDJ01000003">
    <property type="protein sequence ID" value="PWJ20299.1"/>
    <property type="molecule type" value="Genomic_DNA"/>
</dbReference>
<protein>
    <submittedName>
        <fullName evidence="2">Regulatory LuxR family protein</fullName>
    </submittedName>
    <submittedName>
        <fullName evidence="3">Regulatory protein, luxR family</fullName>
    </submittedName>
</protein>
<dbReference type="InterPro" id="IPR036388">
    <property type="entry name" value="WH-like_DNA-bd_sf"/>
</dbReference>
<dbReference type="Proteomes" id="UP000251571">
    <property type="component" value="Unassembled WGS sequence"/>
</dbReference>
<dbReference type="EMBL" id="UETC01000003">
    <property type="protein sequence ID" value="SSA44325.1"/>
    <property type="molecule type" value="Genomic_DNA"/>
</dbReference>
<dbReference type="SMART" id="SM00421">
    <property type="entry name" value="HTH_LUXR"/>
    <property type="match status" value="1"/>
</dbReference>
<keyword evidence="4" id="KW-1185">Reference proteome</keyword>
<name>A0A2Y9AJK6_9RHOB</name>
<dbReference type="InterPro" id="IPR016032">
    <property type="entry name" value="Sig_transdc_resp-reg_C-effctor"/>
</dbReference>
<evidence type="ECO:0000313" key="3">
    <source>
        <dbReference type="EMBL" id="SSA44325.1"/>
    </source>
</evidence>
<proteinExistence type="predicted"/>
<dbReference type="OrthoDB" id="5497412at2"/>
<dbReference type="Pfam" id="PF00196">
    <property type="entry name" value="GerE"/>
    <property type="match status" value="1"/>
</dbReference>
<dbReference type="GO" id="GO:0003677">
    <property type="term" value="F:DNA binding"/>
    <property type="evidence" value="ECO:0007669"/>
    <property type="project" value="InterPro"/>
</dbReference>
<dbReference type="GO" id="GO:0006355">
    <property type="term" value="P:regulation of DNA-templated transcription"/>
    <property type="evidence" value="ECO:0007669"/>
    <property type="project" value="InterPro"/>
</dbReference>